<dbReference type="Proteomes" id="UP000243459">
    <property type="component" value="Chromosome 7"/>
</dbReference>
<sequence>MSSLSSFDQDDESFEHTLLVVREVSFFKIPPRSSSGGYKCGEWLRVLWVFNFVGLYESKEVESVCLDDAARRLGVERRRIYDIVNVLESVGSKVVLWDLMPICVEFSTRCMEGGFDSEEPDYEETHSIVILPDYISLPFSSVELPENLWLNLTDGMIFCTNVKIFYGIGRDRDLRVLELPRACKRAGWSSVLVVRSDARQRGCSLISNSVAV</sequence>
<comment type="subcellular location">
    <subcellularLocation>
        <location evidence="6">Nucleus</location>
    </subcellularLocation>
</comment>
<dbReference type="EMBL" id="CM007387">
    <property type="protein sequence ID" value="ONK64572.1"/>
    <property type="molecule type" value="Genomic_DNA"/>
</dbReference>
<dbReference type="PANTHER" id="PTHR12081:SF7">
    <property type="entry name" value="TRANSCRIPTION FACTOR EFL-3"/>
    <property type="match status" value="1"/>
</dbReference>
<dbReference type="Gramene" id="ONK64572">
    <property type="protein sequence ID" value="ONK64572"/>
    <property type="gene ID" value="A4U43_C07F27490"/>
</dbReference>
<gene>
    <name evidence="8" type="ORF">A4U43_C07F27490</name>
</gene>
<dbReference type="GO" id="GO:0000978">
    <property type="term" value="F:RNA polymerase II cis-regulatory region sequence-specific DNA binding"/>
    <property type="evidence" value="ECO:0007669"/>
    <property type="project" value="InterPro"/>
</dbReference>
<dbReference type="InterPro" id="IPR015633">
    <property type="entry name" value="E2F"/>
</dbReference>
<dbReference type="Gene3D" id="1.10.10.10">
    <property type="entry name" value="Winged helix-like DNA-binding domain superfamily/Winged helix DNA-binding domain"/>
    <property type="match status" value="1"/>
</dbReference>
<dbReference type="GO" id="GO:0090575">
    <property type="term" value="C:RNA polymerase II transcription regulator complex"/>
    <property type="evidence" value="ECO:0007669"/>
    <property type="project" value="TreeGrafter"/>
</dbReference>
<evidence type="ECO:0000313" key="9">
    <source>
        <dbReference type="Proteomes" id="UP000243459"/>
    </source>
</evidence>
<dbReference type="InterPro" id="IPR036390">
    <property type="entry name" value="WH_DNA-bd_sf"/>
</dbReference>
<reference evidence="9" key="1">
    <citation type="journal article" date="2017" name="Nat. Commun.">
        <title>The asparagus genome sheds light on the origin and evolution of a young Y chromosome.</title>
        <authorList>
            <person name="Harkess A."/>
            <person name="Zhou J."/>
            <person name="Xu C."/>
            <person name="Bowers J.E."/>
            <person name="Van der Hulst R."/>
            <person name="Ayyampalayam S."/>
            <person name="Mercati F."/>
            <person name="Riccardi P."/>
            <person name="McKain M.R."/>
            <person name="Kakrana A."/>
            <person name="Tang H."/>
            <person name="Ray J."/>
            <person name="Groenendijk J."/>
            <person name="Arikit S."/>
            <person name="Mathioni S.M."/>
            <person name="Nakano M."/>
            <person name="Shan H."/>
            <person name="Telgmann-Rauber A."/>
            <person name="Kanno A."/>
            <person name="Yue Z."/>
            <person name="Chen H."/>
            <person name="Li W."/>
            <person name="Chen Y."/>
            <person name="Xu X."/>
            <person name="Zhang Y."/>
            <person name="Luo S."/>
            <person name="Chen H."/>
            <person name="Gao J."/>
            <person name="Mao Z."/>
            <person name="Pires J.C."/>
            <person name="Luo M."/>
            <person name="Kudrna D."/>
            <person name="Wing R.A."/>
            <person name="Meyers B.C."/>
            <person name="Yi K."/>
            <person name="Kong H."/>
            <person name="Lavrijsen P."/>
            <person name="Sunseri F."/>
            <person name="Falavigna A."/>
            <person name="Ye Y."/>
            <person name="Leebens-Mack J.H."/>
            <person name="Chen G."/>
        </authorList>
    </citation>
    <scope>NUCLEOTIDE SEQUENCE [LARGE SCALE GENOMIC DNA]</scope>
    <source>
        <strain evidence="9">cv. DH0086</strain>
    </source>
</reference>
<evidence type="ECO:0000256" key="2">
    <source>
        <dbReference type="ARBA" id="ARBA00023015"/>
    </source>
</evidence>
<dbReference type="SUPFAM" id="SSF46785">
    <property type="entry name" value="Winged helix' DNA-binding domain"/>
    <property type="match status" value="1"/>
</dbReference>
<keyword evidence="6" id="KW-0539">Nucleus</keyword>
<evidence type="ECO:0000313" key="8">
    <source>
        <dbReference type="EMBL" id="ONK64572.1"/>
    </source>
</evidence>
<feature type="domain" description="E2F/DP family winged-helix DNA-binding" evidence="7">
    <location>
        <begin position="39"/>
        <end position="99"/>
    </location>
</feature>
<keyword evidence="2 6" id="KW-0805">Transcription regulation</keyword>
<evidence type="ECO:0000256" key="5">
    <source>
        <dbReference type="ARBA" id="ARBA00023306"/>
    </source>
</evidence>
<dbReference type="AlphaFoldDB" id="A0A5P1EFF3"/>
<evidence type="ECO:0000256" key="3">
    <source>
        <dbReference type="ARBA" id="ARBA00023125"/>
    </source>
</evidence>
<dbReference type="InterPro" id="IPR003316">
    <property type="entry name" value="E2F_WHTH_DNA-bd_dom"/>
</dbReference>
<comment type="similarity">
    <text evidence="1 6">Belongs to the E2F/DP family.</text>
</comment>
<accession>A0A5P1EFF3</accession>
<keyword evidence="5" id="KW-0131">Cell cycle</keyword>
<dbReference type="PANTHER" id="PTHR12081">
    <property type="entry name" value="TRANSCRIPTION FACTOR E2F"/>
    <property type="match status" value="1"/>
</dbReference>
<keyword evidence="3 6" id="KW-0238">DNA-binding</keyword>
<keyword evidence="9" id="KW-1185">Reference proteome</keyword>
<evidence type="ECO:0000256" key="4">
    <source>
        <dbReference type="ARBA" id="ARBA00023163"/>
    </source>
</evidence>
<dbReference type="SMART" id="SM01372">
    <property type="entry name" value="E2F_TDP"/>
    <property type="match status" value="1"/>
</dbReference>
<dbReference type="GO" id="GO:0000981">
    <property type="term" value="F:DNA-binding transcription factor activity, RNA polymerase II-specific"/>
    <property type="evidence" value="ECO:0007669"/>
    <property type="project" value="TreeGrafter"/>
</dbReference>
<proteinExistence type="inferred from homology"/>
<organism evidence="8 9">
    <name type="scientific">Asparagus officinalis</name>
    <name type="common">Garden asparagus</name>
    <dbReference type="NCBI Taxonomy" id="4686"/>
    <lineage>
        <taxon>Eukaryota</taxon>
        <taxon>Viridiplantae</taxon>
        <taxon>Streptophyta</taxon>
        <taxon>Embryophyta</taxon>
        <taxon>Tracheophyta</taxon>
        <taxon>Spermatophyta</taxon>
        <taxon>Magnoliopsida</taxon>
        <taxon>Liliopsida</taxon>
        <taxon>Asparagales</taxon>
        <taxon>Asparagaceae</taxon>
        <taxon>Asparagoideae</taxon>
        <taxon>Asparagus</taxon>
    </lineage>
</organism>
<dbReference type="SUPFAM" id="SSF50729">
    <property type="entry name" value="PH domain-like"/>
    <property type="match status" value="1"/>
</dbReference>
<evidence type="ECO:0000256" key="6">
    <source>
        <dbReference type="RuleBase" id="RU003796"/>
    </source>
</evidence>
<evidence type="ECO:0000259" key="7">
    <source>
        <dbReference type="SMART" id="SM01372"/>
    </source>
</evidence>
<keyword evidence="4 6" id="KW-0804">Transcription</keyword>
<dbReference type="InterPro" id="IPR036388">
    <property type="entry name" value="WH-like_DNA-bd_sf"/>
</dbReference>
<protein>
    <recommendedName>
        <fullName evidence="7">E2F/DP family winged-helix DNA-binding domain-containing protein</fullName>
    </recommendedName>
</protein>
<name>A0A5P1EFF3_ASPOF</name>
<dbReference type="Pfam" id="PF02319">
    <property type="entry name" value="WHD_E2F_TDP"/>
    <property type="match status" value="1"/>
</dbReference>
<evidence type="ECO:0000256" key="1">
    <source>
        <dbReference type="ARBA" id="ARBA00010940"/>
    </source>
</evidence>